<organism evidence="7 8">
    <name type="scientific">Liparis tanakae</name>
    <name type="common">Tanaka's snailfish</name>
    <dbReference type="NCBI Taxonomy" id="230148"/>
    <lineage>
        <taxon>Eukaryota</taxon>
        <taxon>Metazoa</taxon>
        <taxon>Chordata</taxon>
        <taxon>Craniata</taxon>
        <taxon>Vertebrata</taxon>
        <taxon>Euteleostomi</taxon>
        <taxon>Actinopterygii</taxon>
        <taxon>Neopterygii</taxon>
        <taxon>Teleostei</taxon>
        <taxon>Neoteleostei</taxon>
        <taxon>Acanthomorphata</taxon>
        <taxon>Eupercaria</taxon>
        <taxon>Perciformes</taxon>
        <taxon>Cottioidei</taxon>
        <taxon>Cottales</taxon>
        <taxon>Liparidae</taxon>
        <taxon>Liparis</taxon>
    </lineage>
</organism>
<evidence type="ECO:0000313" key="7">
    <source>
        <dbReference type="EMBL" id="TNN45990.1"/>
    </source>
</evidence>
<keyword evidence="2 4" id="KW-0238">DNA-binding</keyword>
<dbReference type="InterPro" id="IPR036390">
    <property type="entry name" value="WH_DNA-bd_sf"/>
</dbReference>
<dbReference type="PANTHER" id="PTHR11829:SF384">
    <property type="entry name" value="FORK-HEAD DOMAIN-CONTAINING PROTEIN"/>
    <property type="match status" value="1"/>
</dbReference>
<gene>
    <name evidence="7" type="primary">FOXI1</name>
    <name evidence="7" type="ORF">EYF80_043799</name>
</gene>
<dbReference type="GO" id="GO:0030154">
    <property type="term" value="P:cell differentiation"/>
    <property type="evidence" value="ECO:0007669"/>
    <property type="project" value="TreeGrafter"/>
</dbReference>
<sequence>MASSVPEPRLSPPTGLWSLGHGLYGPPEARLGGPPWAHRDPHHCSSYPDLGLAYGEPGPPPGPPSGFHPGLPPGLPPALLALLPPLFGGPWASLQQDFLRLVRPPYSYSALIAMAIQSAPGGRLTLRQIYDSVADRFPFYGRRRAGWQNAVRHNLSLNSCFRKVPRPQGDPGKGSYWTLDTNCEKMLDNGNFRRKRKRKAESMPTVKTPSSSSSSSSSSSCFPPDSSSSELSLKLPSMHSGMGGSSEFPSLSGGDLGDFLPPLPPPPPPHAGSPSPFMQVPDLSSPPPPLGFSSWWDPSSSSLYADLQTESCFLPDLQEAQQLEAQCGFYGGALL</sequence>
<dbReference type="AlphaFoldDB" id="A0A4Z2FYK7"/>
<dbReference type="PROSITE" id="PS00657">
    <property type="entry name" value="FORK_HEAD_1"/>
    <property type="match status" value="1"/>
</dbReference>
<evidence type="ECO:0000256" key="1">
    <source>
        <dbReference type="ARBA" id="ARBA00004123"/>
    </source>
</evidence>
<dbReference type="FunFam" id="1.10.10.10:FF:000598">
    <property type="entry name" value="forkhead box protein I1 isoform X2"/>
    <property type="match status" value="1"/>
</dbReference>
<dbReference type="PROSITE" id="PS50039">
    <property type="entry name" value="FORK_HEAD_3"/>
    <property type="match status" value="1"/>
</dbReference>
<dbReference type="PROSITE" id="PS00658">
    <property type="entry name" value="FORK_HEAD_2"/>
    <property type="match status" value="1"/>
</dbReference>
<dbReference type="EMBL" id="SRLO01000814">
    <property type="protein sequence ID" value="TNN45990.1"/>
    <property type="molecule type" value="Genomic_DNA"/>
</dbReference>
<evidence type="ECO:0000313" key="8">
    <source>
        <dbReference type="Proteomes" id="UP000314294"/>
    </source>
</evidence>
<feature type="DNA-binding region" description="Fork-head" evidence="4">
    <location>
        <begin position="103"/>
        <end position="197"/>
    </location>
</feature>
<dbReference type="InterPro" id="IPR036388">
    <property type="entry name" value="WH-like_DNA-bd_sf"/>
</dbReference>
<dbReference type="GO" id="GO:0000981">
    <property type="term" value="F:DNA-binding transcription factor activity, RNA polymerase II-specific"/>
    <property type="evidence" value="ECO:0007669"/>
    <property type="project" value="TreeGrafter"/>
</dbReference>
<keyword evidence="3 4" id="KW-0539">Nucleus</keyword>
<comment type="subcellular location">
    <subcellularLocation>
        <location evidence="1 4">Nucleus</location>
    </subcellularLocation>
</comment>
<evidence type="ECO:0000256" key="5">
    <source>
        <dbReference type="SAM" id="MobiDB-lite"/>
    </source>
</evidence>
<dbReference type="Proteomes" id="UP000314294">
    <property type="component" value="Unassembled WGS sequence"/>
</dbReference>
<feature type="region of interest" description="Disordered" evidence="5">
    <location>
        <begin position="48"/>
        <end position="71"/>
    </location>
</feature>
<feature type="compositionally biased region" description="Pro residues" evidence="5">
    <location>
        <begin position="57"/>
        <end position="71"/>
    </location>
</feature>
<dbReference type="GO" id="GO:0005634">
    <property type="term" value="C:nucleus"/>
    <property type="evidence" value="ECO:0007669"/>
    <property type="project" value="UniProtKB-SubCell"/>
</dbReference>
<keyword evidence="8" id="KW-1185">Reference proteome</keyword>
<dbReference type="InterPro" id="IPR030456">
    <property type="entry name" value="TF_fork_head_CS_2"/>
</dbReference>
<protein>
    <submittedName>
        <fullName evidence="7">Forkhead box protein I1</fullName>
    </submittedName>
</protein>
<feature type="compositionally biased region" description="Pro residues" evidence="5">
    <location>
        <begin position="261"/>
        <end position="271"/>
    </location>
</feature>
<dbReference type="InterPro" id="IPR050211">
    <property type="entry name" value="FOX_domain-containing"/>
</dbReference>
<feature type="region of interest" description="Disordered" evidence="5">
    <location>
        <begin position="188"/>
        <end position="285"/>
    </location>
</feature>
<dbReference type="SUPFAM" id="SSF46785">
    <property type="entry name" value="Winged helix' DNA-binding domain"/>
    <property type="match status" value="1"/>
</dbReference>
<dbReference type="GO" id="GO:0000978">
    <property type="term" value="F:RNA polymerase II cis-regulatory region sequence-specific DNA binding"/>
    <property type="evidence" value="ECO:0007669"/>
    <property type="project" value="TreeGrafter"/>
</dbReference>
<feature type="compositionally biased region" description="Low complexity" evidence="5">
    <location>
        <begin position="249"/>
        <end position="260"/>
    </location>
</feature>
<dbReference type="InterPro" id="IPR018122">
    <property type="entry name" value="TF_fork_head_CS_1"/>
</dbReference>
<comment type="caution">
    <text evidence="7">The sequence shown here is derived from an EMBL/GenBank/DDBJ whole genome shotgun (WGS) entry which is preliminary data.</text>
</comment>
<feature type="compositionally biased region" description="Low complexity" evidence="5">
    <location>
        <begin position="209"/>
        <end position="237"/>
    </location>
</feature>
<evidence type="ECO:0000256" key="2">
    <source>
        <dbReference type="ARBA" id="ARBA00023125"/>
    </source>
</evidence>
<dbReference type="GO" id="GO:0009653">
    <property type="term" value="P:anatomical structure morphogenesis"/>
    <property type="evidence" value="ECO:0007669"/>
    <property type="project" value="TreeGrafter"/>
</dbReference>
<proteinExistence type="predicted"/>
<dbReference type="SMART" id="SM00339">
    <property type="entry name" value="FH"/>
    <property type="match status" value="1"/>
</dbReference>
<dbReference type="PRINTS" id="PR00053">
    <property type="entry name" value="FORKHEAD"/>
</dbReference>
<accession>A0A4Z2FYK7</accession>
<dbReference type="InterPro" id="IPR001766">
    <property type="entry name" value="Fork_head_dom"/>
</dbReference>
<dbReference type="Gene3D" id="1.10.10.10">
    <property type="entry name" value="Winged helix-like DNA-binding domain superfamily/Winged helix DNA-binding domain"/>
    <property type="match status" value="1"/>
</dbReference>
<name>A0A4Z2FYK7_9TELE</name>
<dbReference type="Pfam" id="PF00250">
    <property type="entry name" value="Forkhead"/>
    <property type="match status" value="1"/>
</dbReference>
<evidence type="ECO:0000256" key="4">
    <source>
        <dbReference type="PROSITE-ProRule" id="PRU00089"/>
    </source>
</evidence>
<evidence type="ECO:0000256" key="3">
    <source>
        <dbReference type="ARBA" id="ARBA00023242"/>
    </source>
</evidence>
<dbReference type="OrthoDB" id="5402974at2759"/>
<feature type="domain" description="Fork-head" evidence="6">
    <location>
        <begin position="103"/>
        <end position="197"/>
    </location>
</feature>
<evidence type="ECO:0000259" key="6">
    <source>
        <dbReference type="PROSITE" id="PS50039"/>
    </source>
</evidence>
<dbReference type="PANTHER" id="PTHR11829">
    <property type="entry name" value="FORKHEAD BOX PROTEIN"/>
    <property type="match status" value="1"/>
</dbReference>
<reference evidence="7 8" key="1">
    <citation type="submission" date="2019-03" db="EMBL/GenBank/DDBJ databases">
        <title>First draft genome of Liparis tanakae, snailfish: a comprehensive survey of snailfish specific genes.</title>
        <authorList>
            <person name="Kim W."/>
            <person name="Song I."/>
            <person name="Jeong J.-H."/>
            <person name="Kim D."/>
            <person name="Kim S."/>
            <person name="Ryu S."/>
            <person name="Song J.Y."/>
            <person name="Lee S.K."/>
        </authorList>
    </citation>
    <scope>NUCLEOTIDE SEQUENCE [LARGE SCALE GENOMIC DNA]</scope>
    <source>
        <tissue evidence="7">Muscle</tissue>
    </source>
</reference>